<reference evidence="1 2" key="1">
    <citation type="journal article" date="2018" name="Sci. Rep.">
        <title>Genomic signatures of local adaptation to the degree of environmental predictability in rotifers.</title>
        <authorList>
            <person name="Franch-Gras L."/>
            <person name="Hahn C."/>
            <person name="Garcia-Roger E.M."/>
            <person name="Carmona M.J."/>
            <person name="Serra M."/>
            <person name="Gomez A."/>
        </authorList>
    </citation>
    <scope>NUCLEOTIDE SEQUENCE [LARGE SCALE GENOMIC DNA]</scope>
    <source>
        <strain evidence="1">HYR1</strain>
    </source>
</reference>
<dbReference type="Proteomes" id="UP000276133">
    <property type="component" value="Unassembled WGS sequence"/>
</dbReference>
<protein>
    <submittedName>
        <fullName evidence="1">Uncharacterized protein</fullName>
    </submittedName>
</protein>
<comment type="caution">
    <text evidence="1">The sequence shown here is derived from an EMBL/GenBank/DDBJ whole genome shotgun (WGS) entry which is preliminary data.</text>
</comment>
<dbReference type="AlphaFoldDB" id="A0A3M7SG97"/>
<gene>
    <name evidence="1" type="ORF">BpHYR1_049829</name>
</gene>
<dbReference type="EMBL" id="REGN01001447">
    <property type="protein sequence ID" value="RNA34608.1"/>
    <property type="molecule type" value="Genomic_DNA"/>
</dbReference>
<accession>A0A3M7SG97</accession>
<name>A0A3M7SG97_BRAPC</name>
<proteinExistence type="predicted"/>
<organism evidence="1 2">
    <name type="scientific">Brachionus plicatilis</name>
    <name type="common">Marine rotifer</name>
    <name type="synonym">Brachionus muelleri</name>
    <dbReference type="NCBI Taxonomy" id="10195"/>
    <lineage>
        <taxon>Eukaryota</taxon>
        <taxon>Metazoa</taxon>
        <taxon>Spiralia</taxon>
        <taxon>Gnathifera</taxon>
        <taxon>Rotifera</taxon>
        <taxon>Eurotatoria</taxon>
        <taxon>Monogononta</taxon>
        <taxon>Pseudotrocha</taxon>
        <taxon>Ploima</taxon>
        <taxon>Brachionidae</taxon>
        <taxon>Brachionus</taxon>
    </lineage>
</organism>
<keyword evidence="2" id="KW-1185">Reference proteome</keyword>
<evidence type="ECO:0000313" key="2">
    <source>
        <dbReference type="Proteomes" id="UP000276133"/>
    </source>
</evidence>
<sequence length="65" mass="7687">MTKILKKLTNFCAKIGVINRSNLGQSNLFLEVLRNLRFLRTKNILNVVNIPPKYKSFIVNEHFYY</sequence>
<evidence type="ECO:0000313" key="1">
    <source>
        <dbReference type="EMBL" id="RNA34608.1"/>
    </source>
</evidence>